<dbReference type="PROSITE" id="PS51031">
    <property type="entry name" value="BESS"/>
    <property type="match status" value="1"/>
</dbReference>
<feature type="region of interest" description="Disordered" evidence="2">
    <location>
        <begin position="212"/>
        <end position="261"/>
    </location>
</feature>
<dbReference type="eggNOG" id="ENOG502TCYN">
    <property type="taxonomic scope" value="Eukaryota"/>
</dbReference>
<dbReference type="GO" id="GO:0140297">
    <property type="term" value="F:DNA-binding transcription factor binding"/>
    <property type="evidence" value="ECO:0007669"/>
    <property type="project" value="EnsemblMetazoa"/>
</dbReference>
<dbReference type="InterPro" id="IPR006578">
    <property type="entry name" value="MADF-dom"/>
</dbReference>
<proteinExistence type="predicted"/>
<dbReference type="GO" id="GO:0003677">
    <property type="term" value="F:DNA binding"/>
    <property type="evidence" value="ECO:0007669"/>
    <property type="project" value="InterPro"/>
</dbReference>
<feature type="domain" description="BESS" evidence="4">
    <location>
        <begin position="343"/>
        <end position="382"/>
    </location>
</feature>
<dbReference type="GO" id="GO:0005634">
    <property type="term" value="C:nucleus"/>
    <property type="evidence" value="ECO:0007669"/>
    <property type="project" value="UniProtKB-SubCell"/>
</dbReference>
<feature type="compositionally biased region" description="Low complexity" evidence="2">
    <location>
        <begin position="8"/>
        <end position="23"/>
    </location>
</feature>
<keyword evidence="1" id="KW-0539">Nucleus</keyword>
<dbReference type="AlphaFoldDB" id="B4J7W5"/>
<dbReference type="KEGG" id="dgr:6559710"/>
<dbReference type="EMBL" id="CH916367">
    <property type="protein sequence ID" value="EDW01171.1"/>
    <property type="molecule type" value="Genomic_DNA"/>
</dbReference>
<dbReference type="SMART" id="SM00595">
    <property type="entry name" value="MADF"/>
    <property type="match status" value="1"/>
</dbReference>
<dbReference type="FunCoup" id="B4J7W5">
    <property type="interactions" value="5"/>
</dbReference>
<evidence type="ECO:0000256" key="1">
    <source>
        <dbReference type="PROSITE-ProRule" id="PRU00371"/>
    </source>
</evidence>
<feature type="region of interest" description="Disordered" evidence="2">
    <location>
        <begin position="273"/>
        <end position="313"/>
    </location>
</feature>
<dbReference type="GO" id="GO:0090090">
    <property type="term" value="P:negative regulation of canonical Wnt signaling pathway"/>
    <property type="evidence" value="ECO:0007669"/>
    <property type="project" value="EnsemblMetazoa"/>
</dbReference>
<dbReference type="GO" id="GO:0000122">
    <property type="term" value="P:negative regulation of transcription by RNA polymerase II"/>
    <property type="evidence" value="ECO:0007669"/>
    <property type="project" value="EnsemblMetazoa"/>
</dbReference>
<name>B4J7W5_DROGR</name>
<dbReference type="GO" id="GO:0005667">
    <property type="term" value="C:transcription regulator complex"/>
    <property type="evidence" value="ECO:0007669"/>
    <property type="project" value="EnsemblMetazoa"/>
</dbReference>
<reference evidence="5 6" key="1">
    <citation type="journal article" date="2007" name="Nature">
        <title>Evolution of genes and genomes on the Drosophila phylogeny.</title>
        <authorList>
            <consortium name="Drosophila 12 Genomes Consortium"/>
            <person name="Clark A.G."/>
            <person name="Eisen M.B."/>
            <person name="Smith D.R."/>
            <person name="Bergman C.M."/>
            <person name="Oliver B."/>
            <person name="Markow T.A."/>
            <person name="Kaufman T.C."/>
            <person name="Kellis M."/>
            <person name="Gelbart W."/>
            <person name="Iyer V.N."/>
            <person name="Pollard D.A."/>
            <person name="Sackton T.B."/>
            <person name="Larracuente A.M."/>
            <person name="Singh N.D."/>
            <person name="Abad J.P."/>
            <person name="Abt D.N."/>
            <person name="Adryan B."/>
            <person name="Aguade M."/>
            <person name="Akashi H."/>
            <person name="Anderson W.W."/>
            <person name="Aquadro C.F."/>
            <person name="Ardell D.H."/>
            <person name="Arguello R."/>
            <person name="Artieri C.G."/>
            <person name="Barbash D.A."/>
            <person name="Barker D."/>
            <person name="Barsanti P."/>
            <person name="Batterham P."/>
            <person name="Batzoglou S."/>
            <person name="Begun D."/>
            <person name="Bhutkar A."/>
            <person name="Blanco E."/>
            <person name="Bosak S.A."/>
            <person name="Bradley R.K."/>
            <person name="Brand A.D."/>
            <person name="Brent M.R."/>
            <person name="Brooks A.N."/>
            <person name="Brown R.H."/>
            <person name="Butlin R.K."/>
            <person name="Caggese C."/>
            <person name="Calvi B.R."/>
            <person name="Bernardo de Carvalho A."/>
            <person name="Caspi A."/>
            <person name="Castrezana S."/>
            <person name="Celniker S.E."/>
            <person name="Chang J.L."/>
            <person name="Chapple C."/>
            <person name="Chatterji S."/>
            <person name="Chinwalla A."/>
            <person name="Civetta A."/>
            <person name="Clifton S.W."/>
            <person name="Comeron J.M."/>
            <person name="Costello J.C."/>
            <person name="Coyne J.A."/>
            <person name="Daub J."/>
            <person name="David R.G."/>
            <person name="Delcher A.L."/>
            <person name="Delehaunty K."/>
            <person name="Do C.B."/>
            <person name="Ebling H."/>
            <person name="Edwards K."/>
            <person name="Eickbush T."/>
            <person name="Evans J.D."/>
            <person name="Filipski A."/>
            <person name="Findeiss S."/>
            <person name="Freyhult E."/>
            <person name="Fulton L."/>
            <person name="Fulton R."/>
            <person name="Garcia A.C."/>
            <person name="Gardiner A."/>
            <person name="Garfield D.A."/>
            <person name="Garvin B.E."/>
            <person name="Gibson G."/>
            <person name="Gilbert D."/>
            <person name="Gnerre S."/>
            <person name="Godfrey J."/>
            <person name="Good R."/>
            <person name="Gotea V."/>
            <person name="Gravely B."/>
            <person name="Greenberg A.J."/>
            <person name="Griffiths-Jones S."/>
            <person name="Gross S."/>
            <person name="Guigo R."/>
            <person name="Gustafson E.A."/>
            <person name="Haerty W."/>
            <person name="Hahn M.W."/>
            <person name="Halligan D.L."/>
            <person name="Halpern A.L."/>
            <person name="Halter G.M."/>
            <person name="Han M.V."/>
            <person name="Heger A."/>
            <person name="Hillier L."/>
            <person name="Hinrichs A.S."/>
            <person name="Holmes I."/>
            <person name="Hoskins R.A."/>
            <person name="Hubisz M.J."/>
            <person name="Hultmark D."/>
            <person name="Huntley M.A."/>
            <person name="Jaffe D.B."/>
            <person name="Jagadeeshan S."/>
            <person name="Jeck W.R."/>
            <person name="Johnson J."/>
            <person name="Jones C.D."/>
            <person name="Jordan W.C."/>
            <person name="Karpen G.H."/>
            <person name="Kataoka E."/>
            <person name="Keightley P.D."/>
            <person name="Kheradpour P."/>
            <person name="Kirkness E.F."/>
            <person name="Koerich L.B."/>
            <person name="Kristiansen K."/>
            <person name="Kudrna D."/>
            <person name="Kulathinal R.J."/>
            <person name="Kumar S."/>
            <person name="Kwok R."/>
            <person name="Lander E."/>
            <person name="Langley C.H."/>
            <person name="Lapoint R."/>
            <person name="Lazzaro B.P."/>
            <person name="Lee S.J."/>
            <person name="Levesque L."/>
            <person name="Li R."/>
            <person name="Lin C.F."/>
            <person name="Lin M.F."/>
            <person name="Lindblad-Toh K."/>
            <person name="Llopart A."/>
            <person name="Long M."/>
            <person name="Low L."/>
            <person name="Lozovsky E."/>
            <person name="Lu J."/>
            <person name="Luo M."/>
            <person name="Machado C.A."/>
            <person name="Makalowski W."/>
            <person name="Marzo M."/>
            <person name="Matsuda M."/>
            <person name="Matzkin L."/>
            <person name="McAllister B."/>
            <person name="McBride C.S."/>
            <person name="McKernan B."/>
            <person name="McKernan K."/>
            <person name="Mendez-Lago M."/>
            <person name="Minx P."/>
            <person name="Mollenhauer M.U."/>
            <person name="Montooth K."/>
            <person name="Mount S.M."/>
            <person name="Mu X."/>
            <person name="Myers E."/>
            <person name="Negre B."/>
            <person name="Newfeld S."/>
            <person name="Nielsen R."/>
            <person name="Noor M.A."/>
            <person name="O'Grady P."/>
            <person name="Pachter L."/>
            <person name="Papaceit M."/>
            <person name="Parisi M.J."/>
            <person name="Parisi M."/>
            <person name="Parts L."/>
            <person name="Pedersen J.S."/>
            <person name="Pesole G."/>
            <person name="Phillippy A.M."/>
            <person name="Ponting C.P."/>
            <person name="Pop M."/>
            <person name="Porcelli D."/>
            <person name="Powell J.R."/>
            <person name="Prohaska S."/>
            <person name="Pruitt K."/>
            <person name="Puig M."/>
            <person name="Quesneville H."/>
            <person name="Ram K.R."/>
            <person name="Rand D."/>
            <person name="Rasmussen M.D."/>
            <person name="Reed L.K."/>
            <person name="Reenan R."/>
            <person name="Reily A."/>
            <person name="Remington K.A."/>
            <person name="Rieger T.T."/>
            <person name="Ritchie M.G."/>
            <person name="Robin C."/>
            <person name="Rogers Y.H."/>
            <person name="Rohde C."/>
            <person name="Rozas J."/>
            <person name="Rubenfield M.J."/>
            <person name="Ruiz A."/>
            <person name="Russo S."/>
            <person name="Salzberg S.L."/>
            <person name="Sanchez-Gracia A."/>
            <person name="Saranga D.J."/>
            <person name="Sato H."/>
            <person name="Schaeffer S.W."/>
            <person name="Schatz M.C."/>
            <person name="Schlenke T."/>
            <person name="Schwartz R."/>
            <person name="Segarra C."/>
            <person name="Singh R.S."/>
            <person name="Sirot L."/>
            <person name="Sirota M."/>
            <person name="Sisneros N.B."/>
            <person name="Smith C.D."/>
            <person name="Smith T.F."/>
            <person name="Spieth J."/>
            <person name="Stage D.E."/>
            <person name="Stark A."/>
            <person name="Stephan W."/>
            <person name="Strausberg R.L."/>
            <person name="Strempel S."/>
            <person name="Sturgill D."/>
            <person name="Sutton G."/>
            <person name="Sutton G.G."/>
            <person name="Tao W."/>
            <person name="Teichmann S."/>
            <person name="Tobari Y.N."/>
            <person name="Tomimura Y."/>
            <person name="Tsolas J.M."/>
            <person name="Valente V.L."/>
            <person name="Venter E."/>
            <person name="Venter J.C."/>
            <person name="Vicario S."/>
            <person name="Vieira F.G."/>
            <person name="Vilella A.J."/>
            <person name="Villasante A."/>
            <person name="Walenz B."/>
            <person name="Wang J."/>
            <person name="Wasserman M."/>
            <person name="Watts T."/>
            <person name="Wilson D."/>
            <person name="Wilson R.K."/>
            <person name="Wing R.A."/>
            <person name="Wolfner M.F."/>
            <person name="Wong A."/>
            <person name="Wong G.K."/>
            <person name="Wu C.I."/>
            <person name="Wu G."/>
            <person name="Yamamoto D."/>
            <person name="Yang H.P."/>
            <person name="Yang S.P."/>
            <person name="Yorke J.A."/>
            <person name="Yoshida K."/>
            <person name="Zdobnov E."/>
            <person name="Zhang P."/>
            <person name="Zhang Y."/>
            <person name="Zimin A.V."/>
            <person name="Baldwin J."/>
            <person name="Abdouelleil A."/>
            <person name="Abdulkadir J."/>
            <person name="Abebe A."/>
            <person name="Abera B."/>
            <person name="Abreu J."/>
            <person name="Acer S.C."/>
            <person name="Aftuck L."/>
            <person name="Alexander A."/>
            <person name="An P."/>
            <person name="Anderson E."/>
            <person name="Anderson S."/>
            <person name="Arachi H."/>
            <person name="Azer M."/>
            <person name="Bachantsang P."/>
            <person name="Barry A."/>
            <person name="Bayul T."/>
            <person name="Berlin A."/>
            <person name="Bessette D."/>
            <person name="Bloom T."/>
            <person name="Blye J."/>
            <person name="Boguslavskiy L."/>
            <person name="Bonnet C."/>
            <person name="Boukhgalter B."/>
            <person name="Bourzgui I."/>
            <person name="Brown A."/>
            <person name="Cahill P."/>
            <person name="Channer S."/>
            <person name="Cheshatsang Y."/>
            <person name="Chuda L."/>
            <person name="Citroen M."/>
            <person name="Collymore A."/>
            <person name="Cooke P."/>
            <person name="Costello M."/>
            <person name="D'Aco K."/>
            <person name="Daza R."/>
            <person name="De Haan G."/>
            <person name="DeGray S."/>
            <person name="DeMaso C."/>
            <person name="Dhargay N."/>
            <person name="Dooley K."/>
            <person name="Dooley E."/>
            <person name="Doricent M."/>
            <person name="Dorje P."/>
            <person name="Dorjee K."/>
            <person name="Dupes A."/>
            <person name="Elong R."/>
            <person name="Falk J."/>
            <person name="Farina A."/>
            <person name="Faro S."/>
            <person name="Ferguson D."/>
            <person name="Fisher S."/>
            <person name="Foley C.D."/>
            <person name="Franke A."/>
            <person name="Friedrich D."/>
            <person name="Gadbois L."/>
            <person name="Gearin G."/>
            <person name="Gearin C.R."/>
            <person name="Giannoukos G."/>
            <person name="Goode T."/>
            <person name="Graham J."/>
            <person name="Grandbois E."/>
            <person name="Grewal S."/>
            <person name="Gyaltsen K."/>
            <person name="Hafez N."/>
            <person name="Hagos B."/>
            <person name="Hall J."/>
            <person name="Henson C."/>
            <person name="Hollinger A."/>
            <person name="Honan T."/>
            <person name="Huard M.D."/>
            <person name="Hughes L."/>
            <person name="Hurhula B."/>
            <person name="Husby M.E."/>
            <person name="Kamat A."/>
            <person name="Kanga B."/>
            <person name="Kashin S."/>
            <person name="Khazanovich D."/>
            <person name="Kisner P."/>
            <person name="Lance K."/>
            <person name="Lara M."/>
            <person name="Lee W."/>
            <person name="Lennon N."/>
            <person name="Letendre F."/>
            <person name="LeVine R."/>
            <person name="Lipovsky A."/>
            <person name="Liu X."/>
            <person name="Liu J."/>
            <person name="Liu S."/>
            <person name="Lokyitsang T."/>
            <person name="Lokyitsang Y."/>
            <person name="Lubonja R."/>
            <person name="Lui A."/>
            <person name="MacDonald P."/>
            <person name="Magnisalis V."/>
            <person name="Maru K."/>
            <person name="Matthews C."/>
            <person name="McCusker W."/>
            <person name="McDonough S."/>
            <person name="Mehta T."/>
            <person name="Meldrim J."/>
            <person name="Meneus L."/>
            <person name="Mihai O."/>
            <person name="Mihalev A."/>
            <person name="Mihova T."/>
            <person name="Mittelman R."/>
            <person name="Mlenga V."/>
            <person name="Montmayeur A."/>
            <person name="Mulrain L."/>
            <person name="Navidi A."/>
            <person name="Naylor J."/>
            <person name="Negash T."/>
            <person name="Nguyen T."/>
            <person name="Nguyen N."/>
            <person name="Nicol R."/>
            <person name="Norbu C."/>
            <person name="Norbu N."/>
            <person name="Novod N."/>
            <person name="O'Neill B."/>
            <person name="Osman S."/>
            <person name="Markiewicz E."/>
            <person name="Oyono O.L."/>
            <person name="Patti C."/>
            <person name="Phunkhang P."/>
            <person name="Pierre F."/>
            <person name="Priest M."/>
            <person name="Raghuraman S."/>
            <person name="Rege F."/>
            <person name="Reyes R."/>
            <person name="Rise C."/>
            <person name="Rogov P."/>
            <person name="Ross K."/>
            <person name="Ryan E."/>
            <person name="Settipalli S."/>
            <person name="Shea T."/>
            <person name="Sherpa N."/>
            <person name="Shi L."/>
            <person name="Shih D."/>
            <person name="Sparrow T."/>
            <person name="Spaulding J."/>
            <person name="Stalker J."/>
            <person name="Stange-Thomann N."/>
            <person name="Stavropoulos S."/>
            <person name="Stone C."/>
            <person name="Strader C."/>
            <person name="Tesfaye S."/>
            <person name="Thomson T."/>
            <person name="Thoulutsang Y."/>
            <person name="Thoulutsang D."/>
            <person name="Topham K."/>
            <person name="Topping I."/>
            <person name="Tsamla T."/>
            <person name="Vassiliev H."/>
            <person name="Vo A."/>
            <person name="Wangchuk T."/>
            <person name="Wangdi T."/>
            <person name="Weiand M."/>
            <person name="Wilkinson J."/>
            <person name="Wilson A."/>
            <person name="Yadav S."/>
            <person name="Young G."/>
            <person name="Yu Q."/>
            <person name="Zembek L."/>
            <person name="Zhong D."/>
            <person name="Zimmer A."/>
            <person name="Zwirko Z."/>
            <person name="Jaffe D.B."/>
            <person name="Alvarez P."/>
            <person name="Brockman W."/>
            <person name="Butler J."/>
            <person name="Chin C."/>
            <person name="Gnerre S."/>
            <person name="Grabherr M."/>
            <person name="Kleber M."/>
            <person name="Mauceli E."/>
            <person name="MacCallum I."/>
        </authorList>
    </citation>
    <scope>NUCLEOTIDE SEQUENCE [LARGE SCALE GENOMIC DNA]</scope>
    <source>
        <strain evidence="6">Tucson 15287-2541.00</strain>
    </source>
</reference>
<evidence type="ECO:0000259" key="3">
    <source>
        <dbReference type="PROSITE" id="PS51029"/>
    </source>
</evidence>
<dbReference type="PROSITE" id="PS51029">
    <property type="entry name" value="MADF"/>
    <property type="match status" value="1"/>
</dbReference>
<feature type="region of interest" description="Disordered" evidence="2">
    <location>
        <begin position="1"/>
        <end position="23"/>
    </location>
</feature>
<dbReference type="InterPro" id="IPR004210">
    <property type="entry name" value="BESS_motif"/>
</dbReference>
<dbReference type="OrthoDB" id="5984255at2759"/>
<keyword evidence="6" id="KW-1185">Reference proteome</keyword>
<feature type="region of interest" description="Disordered" evidence="2">
    <location>
        <begin position="135"/>
        <end position="156"/>
    </location>
</feature>
<dbReference type="GO" id="GO:0003714">
    <property type="term" value="F:transcription corepressor activity"/>
    <property type="evidence" value="ECO:0007669"/>
    <property type="project" value="EnsemblMetazoa"/>
</dbReference>
<sequence>MDLAYNASSSSTSPPTSLSSSLPPVSFSFTNTAKLPIETVKRLIAAVSRRPVLWLRNNVSGQKRSDITPIWFDVGKDVHLPADVCRVKWGHLRDNFRKVYIRNNLSNESPSSWRFYNDMRFMEHAVHENILRQARTRGGGGGGKKHLPPGHWTENNNLMLDESSSSKYESIVVATEPICELSDSYDSELHQPSFSDISSFFEDGDCKRIKLEQSTSNGNDDGHSLKDEELNDDDFDEDAASENEEANKHDAANGTPDPSVFTIEVLDDDDEEQAQMELASSCKQTNSNPDQRSNSSSVKSEPETKPQQAAAAAVATASDLPFKYISMDAATNTESSCGQDSQDDADRMFLLSLMPFLQRLDERRKLRVRQKLQNVLIEELEFG</sequence>
<feature type="compositionally biased region" description="Polar residues" evidence="2">
    <location>
        <begin position="281"/>
        <end position="299"/>
    </location>
</feature>
<feature type="domain" description="MADF" evidence="3">
    <location>
        <begin position="42"/>
        <end position="127"/>
    </location>
</feature>
<gene>
    <name evidence="5" type="primary">Dgri\GH20596</name>
    <name evidence="5" type="ORF">Dgri_GH20596</name>
</gene>
<dbReference type="InterPro" id="IPR039353">
    <property type="entry name" value="TF_Adf1"/>
</dbReference>
<dbReference type="OMA" id="ITPIWFD"/>
<comment type="subcellular location">
    <subcellularLocation>
        <location evidence="1">Nucleus</location>
    </subcellularLocation>
</comment>
<feature type="compositionally biased region" description="Acidic residues" evidence="2">
    <location>
        <begin position="229"/>
        <end position="244"/>
    </location>
</feature>
<dbReference type="GO" id="GO:0042802">
    <property type="term" value="F:identical protein binding"/>
    <property type="evidence" value="ECO:0007669"/>
    <property type="project" value="EnsemblMetazoa"/>
</dbReference>
<evidence type="ECO:0000313" key="5">
    <source>
        <dbReference type="EMBL" id="EDW01171.1"/>
    </source>
</evidence>
<accession>B4J7W5</accession>
<dbReference type="PANTHER" id="PTHR12243:SF67">
    <property type="entry name" value="COREPRESSOR OF PANGOLIN, ISOFORM A-RELATED"/>
    <property type="match status" value="1"/>
</dbReference>
<organism evidence="6">
    <name type="scientific">Drosophila grimshawi</name>
    <name type="common">Hawaiian fruit fly</name>
    <name type="synonym">Idiomyia grimshawi</name>
    <dbReference type="NCBI Taxonomy" id="7222"/>
    <lineage>
        <taxon>Eukaryota</taxon>
        <taxon>Metazoa</taxon>
        <taxon>Ecdysozoa</taxon>
        <taxon>Arthropoda</taxon>
        <taxon>Hexapoda</taxon>
        <taxon>Insecta</taxon>
        <taxon>Pterygota</taxon>
        <taxon>Neoptera</taxon>
        <taxon>Endopterygota</taxon>
        <taxon>Diptera</taxon>
        <taxon>Brachycera</taxon>
        <taxon>Muscomorpha</taxon>
        <taxon>Ephydroidea</taxon>
        <taxon>Drosophilidae</taxon>
        <taxon>Drosophila</taxon>
        <taxon>Hawaiian Drosophila</taxon>
    </lineage>
</organism>
<dbReference type="PhylomeDB" id="B4J7W5"/>
<evidence type="ECO:0000313" key="6">
    <source>
        <dbReference type="Proteomes" id="UP000001070"/>
    </source>
</evidence>
<evidence type="ECO:0000259" key="4">
    <source>
        <dbReference type="PROSITE" id="PS51031"/>
    </source>
</evidence>
<dbReference type="Proteomes" id="UP000001070">
    <property type="component" value="Unassembled WGS sequence"/>
</dbReference>
<dbReference type="Pfam" id="PF02944">
    <property type="entry name" value="BESS"/>
    <property type="match status" value="1"/>
</dbReference>
<dbReference type="HOGENOM" id="CLU_785895_0_0_1"/>
<dbReference type="PANTHER" id="PTHR12243">
    <property type="entry name" value="MADF DOMAIN TRANSCRIPTION FACTOR"/>
    <property type="match status" value="1"/>
</dbReference>
<dbReference type="Pfam" id="PF10545">
    <property type="entry name" value="MADF_DNA_bdg"/>
    <property type="match status" value="1"/>
</dbReference>
<protein>
    <submittedName>
        <fullName evidence="5">GH20596</fullName>
    </submittedName>
</protein>
<dbReference type="InParanoid" id="B4J7W5"/>
<evidence type="ECO:0000256" key="2">
    <source>
        <dbReference type="SAM" id="MobiDB-lite"/>
    </source>
</evidence>